<evidence type="ECO:0000313" key="15">
    <source>
        <dbReference type="EMBL" id="MBS9479179.1"/>
    </source>
</evidence>
<feature type="transmembrane region" description="Helical" evidence="13">
    <location>
        <begin position="14"/>
        <end position="38"/>
    </location>
</feature>
<comment type="subcellular location">
    <subcellularLocation>
        <location evidence="2">Cell membrane</location>
        <topology evidence="2">Multi-pass membrane protein</topology>
    </subcellularLocation>
</comment>
<reference evidence="15" key="1">
    <citation type="submission" date="2021-05" db="EMBL/GenBank/DDBJ databases">
        <authorList>
            <person name="Sun Q."/>
            <person name="Inoue M."/>
        </authorList>
    </citation>
    <scope>NUCLEOTIDE SEQUENCE</scope>
    <source>
        <strain evidence="15">VKM B-3255</strain>
    </source>
</reference>
<dbReference type="Gene3D" id="1.20.950.20">
    <property type="entry name" value="Transmembrane di-heme cytochromes, Chain C"/>
    <property type="match status" value="1"/>
</dbReference>
<dbReference type="InterPro" id="IPR011577">
    <property type="entry name" value="Cyt_b561_bac/Ni-Hgenase"/>
</dbReference>
<keyword evidence="10" id="KW-0408">Iron</keyword>
<dbReference type="Pfam" id="PF01292">
    <property type="entry name" value="Ni_hydr_CYTB"/>
    <property type="match status" value="1"/>
</dbReference>
<keyword evidence="7" id="KW-0479">Metal-binding</keyword>
<evidence type="ECO:0000256" key="5">
    <source>
        <dbReference type="ARBA" id="ARBA00022617"/>
    </source>
</evidence>
<feature type="transmembrane region" description="Helical" evidence="13">
    <location>
        <begin position="90"/>
        <end position="120"/>
    </location>
</feature>
<dbReference type="InterPro" id="IPR052168">
    <property type="entry name" value="Cytochrome_b561_oxidase"/>
</dbReference>
<protein>
    <submittedName>
        <fullName evidence="15">Cytochrome b</fullName>
    </submittedName>
</protein>
<gene>
    <name evidence="15" type="ORF">KIP89_18895</name>
</gene>
<name>A0ABS5RBZ2_9HYPH</name>
<evidence type="ECO:0000313" key="16">
    <source>
        <dbReference type="Proteomes" id="UP001166585"/>
    </source>
</evidence>
<comment type="caution">
    <text evidence="15">The sequence shown here is derived from an EMBL/GenBank/DDBJ whole genome shotgun (WGS) entry which is preliminary data.</text>
</comment>
<keyword evidence="8" id="KW-0249">Electron transport</keyword>
<comment type="similarity">
    <text evidence="12">Belongs to the cytochrome b561 family.</text>
</comment>
<evidence type="ECO:0000256" key="13">
    <source>
        <dbReference type="SAM" id="Phobius"/>
    </source>
</evidence>
<evidence type="ECO:0000256" key="9">
    <source>
        <dbReference type="ARBA" id="ARBA00022989"/>
    </source>
</evidence>
<evidence type="ECO:0000256" key="4">
    <source>
        <dbReference type="ARBA" id="ARBA00022475"/>
    </source>
</evidence>
<accession>A0ABS5RBZ2</accession>
<dbReference type="Proteomes" id="UP001166585">
    <property type="component" value="Unassembled WGS sequence"/>
</dbReference>
<evidence type="ECO:0000256" key="8">
    <source>
        <dbReference type="ARBA" id="ARBA00022982"/>
    </source>
</evidence>
<keyword evidence="4" id="KW-1003">Cell membrane</keyword>
<keyword evidence="6 13" id="KW-0812">Transmembrane</keyword>
<feature type="domain" description="Cytochrome b561 bacterial/Ni-hydrogenase" evidence="14">
    <location>
        <begin position="7"/>
        <end position="173"/>
    </location>
</feature>
<organism evidence="15 16">
    <name type="scientific">Ancylobacter radicis</name>
    <dbReference type="NCBI Taxonomy" id="2836179"/>
    <lineage>
        <taxon>Bacteria</taxon>
        <taxon>Pseudomonadati</taxon>
        <taxon>Pseudomonadota</taxon>
        <taxon>Alphaproteobacteria</taxon>
        <taxon>Hyphomicrobiales</taxon>
        <taxon>Xanthobacteraceae</taxon>
        <taxon>Ancylobacter</taxon>
    </lineage>
</organism>
<keyword evidence="16" id="KW-1185">Reference proteome</keyword>
<evidence type="ECO:0000256" key="6">
    <source>
        <dbReference type="ARBA" id="ARBA00022692"/>
    </source>
</evidence>
<dbReference type="InterPro" id="IPR016174">
    <property type="entry name" value="Di-haem_cyt_TM"/>
</dbReference>
<keyword evidence="3" id="KW-0813">Transport</keyword>
<keyword evidence="5" id="KW-0349">Heme</keyword>
<feature type="transmembrane region" description="Helical" evidence="13">
    <location>
        <begin position="50"/>
        <end position="67"/>
    </location>
</feature>
<keyword evidence="9 13" id="KW-1133">Transmembrane helix</keyword>
<evidence type="ECO:0000256" key="1">
    <source>
        <dbReference type="ARBA" id="ARBA00001970"/>
    </source>
</evidence>
<evidence type="ECO:0000256" key="2">
    <source>
        <dbReference type="ARBA" id="ARBA00004651"/>
    </source>
</evidence>
<comment type="cofactor">
    <cofactor evidence="1">
        <name>heme b</name>
        <dbReference type="ChEBI" id="CHEBI:60344"/>
    </cofactor>
</comment>
<evidence type="ECO:0000259" key="14">
    <source>
        <dbReference type="Pfam" id="PF01292"/>
    </source>
</evidence>
<evidence type="ECO:0000256" key="10">
    <source>
        <dbReference type="ARBA" id="ARBA00023004"/>
    </source>
</evidence>
<feature type="transmembrane region" description="Helical" evidence="13">
    <location>
        <begin position="140"/>
        <end position="165"/>
    </location>
</feature>
<sequence>MTMNAHRFPAVSRLLHWLMAAMILAMLFIGIGMVASLADYHWLLSLHRPLGVAILILVAVRLVNRLIHPAPALPADMPPILRLAAHGSHVLLYALMFAVPLVGWAMLSAGGYPIVLYGALELPPILPQNDMVFAWLRTAHTALALALFATFLAHLAAALMHALVFRDGVFQSMASVGRADDAPPSPRR</sequence>
<evidence type="ECO:0000256" key="12">
    <source>
        <dbReference type="ARBA" id="ARBA00037975"/>
    </source>
</evidence>
<dbReference type="EMBL" id="JAHCQH010000023">
    <property type="protein sequence ID" value="MBS9479179.1"/>
    <property type="molecule type" value="Genomic_DNA"/>
</dbReference>
<dbReference type="PANTHER" id="PTHR30529:SF6">
    <property type="entry name" value="BLL0291 PROTEIN"/>
    <property type="match status" value="1"/>
</dbReference>
<evidence type="ECO:0000256" key="7">
    <source>
        <dbReference type="ARBA" id="ARBA00022723"/>
    </source>
</evidence>
<dbReference type="SUPFAM" id="SSF81342">
    <property type="entry name" value="Transmembrane di-heme cytochromes"/>
    <property type="match status" value="1"/>
</dbReference>
<evidence type="ECO:0000256" key="11">
    <source>
        <dbReference type="ARBA" id="ARBA00023136"/>
    </source>
</evidence>
<evidence type="ECO:0000256" key="3">
    <source>
        <dbReference type="ARBA" id="ARBA00022448"/>
    </source>
</evidence>
<keyword evidence="11 13" id="KW-0472">Membrane</keyword>
<dbReference type="PANTHER" id="PTHR30529">
    <property type="entry name" value="CYTOCHROME B561"/>
    <property type="match status" value="1"/>
</dbReference>
<proteinExistence type="inferred from homology"/>